<comment type="caution">
    <text evidence="1">The sequence shown here is derived from an EMBL/GenBank/DDBJ whole genome shotgun (WGS) entry which is preliminary data.</text>
</comment>
<dbReference type="Proteomes" id="UP000480303">
    <property type="component" value="Unassembled WGS sequence"/>
</dbReference>
<sequence>MKDSENEKGLLVPDIVKAYNQLAEFALFIDGEGWVVDGKIIYKSSEEYAIEHNLYVPKFKGKQG</sequence>
<proteinExistence type="predicted"/>
<gene>
    <name evidence="1" type="ORF">Hs30E_18760</name>
</gene>
<dbReference type="RefSeq" id="WP_172209758.1">
    <property type="nucleotide sequence ID" value="NZ_BLLI01000077.1"/>
</dbReference>
<dbReference type="AlphaFoldDB" id="A0A6A0BF50"/>
<reference evidence="1 2" key="1">
    <citation type="submission" date="2020-02" db="EMBL/GenBank/DDBJ databases">
        <title>Draft genome sequence of Lactococcus sp. Hs30E4-3.</title>
        <authorList>
            <person name="Noda S."/>
            <person name="Yuki M."/>
            <person name="Ohkuma M."/>
        </authorList>
    </citation>
    <scope>NUCLEOTIDE SEQUENCE [LARGE SCALE GENOMIC DNA]</scope>
    <source>
        <strain evidence="1 2">Hs30E4-3</strain>
    </source>
</reference>
<keyword evidence="2" id="KW-1185">Reference proteome</keyword>
<protein>
    <submittedName>
        <fullName evidence="1">Uncharacterized protein</fullName>
    </submittedName>
</protein>
<dbReference type="EMBL" id="BLLI01000077">
    <property type="protein sequence ID" value="GFH43325.1"/>
    <property type="molecule type" value="Genomic_DNA"/>
</dbReference>
<name>A0A6A0BF50_9LACT</name>
<evidence type="ECO:0000313" key="1">
    <source>
        <dbReference type="EMBL" id="GFH43325.1"/>
    </source>
</evidence>
<evidence type="ECO:0000313" key="2">
    <source>
        <dbReference type="Proteomes" id="UP000480303"/>
    </source>
</evidence>
<organism evidence="1 2">
    <name type="scientific">Pseudolactococcus hodotermopsidis</name>
    <dbReference type="NCBI Taxonomy" id="2709157"/>
    <lineage>
        <taxon>Bacteria</taxon>
        <taxon>Bacillati</taxon>
        <taxon>Bacillota</taxon>
        <taxon>Bacilli</taxon>
        <taxon>Lactobacillales</taxon>
        <taxon>Streptococcaceae</taxon>
        <taxon>Pseudolactococcus</taxon>
    </lineage>
</organism>
<accession>A0A6A0BF50</accession>